<feature type="transmembrane region" description="Helical" evidence="8">
    <location>
        <begin position="120"/>
        <end position="143"/>
    </location>
</feature>
<reference evidence="10" key="2">
    <citation type="submission" date="2020-10" db="UniProtKB">
        <authorList>
            <consortium name="WormBaseParasite"/>
        </authorList>
    </citation>
    <scope>IDENTIFICATION</scope>
</reference>
<accession>A0A7E4ZPX9</accession>
<evidence type="ECO:0000256" key="3">
    <source>
        <dbReference type="ARBA" id="ARBA00022729"/>
    </source>
</evidence>
<dbReference type="Proteomes" id="UP000492821">
    <property type="component" value="Unassembled WGS sequence"/>
</dbReference>
<comment type="subcellular location">
    <subcellularLocation>
        <location evidence="1">Membrane</location>
    </subcellularLocation>
</comment>
<keyword evidence="2 8" id="KW-0812">Transmembrane</keyword>
<evidence type="ECO:0000256" key="5">
    <source>
        <dbReference type="ARBA" id="ARBA00023136"/>
    </source>
</evidence>
<sequence>MPDCGDEPDLLPSALARCGEVPLCEIVHCFRRVGCLIANTTALVIPGCRTPSNDASYYCVCPLRHDPITFKSLFMTSLSGAPGNTGNFTLDVESLSDLSSDLTTTDAPAKEPHHGISGGAIAGIVIGIVAGIILFLIVGYFIFRKLRDRRKNHGEYRPQFEENMHAKNLPCVQPPHIEGYLG</sequence>
<organism evidence="9 10">
    <name type="scientific">Panagrellus redivivus</name>
    <name type="common">Microworm</name>
    <dbReference type="NCBI Taxonomy" id="6233"/>
    <lineage>
        <taxon>Eukaryota</taxon>
        <taxon>Metazoa</taxon>
        <taxon>Ecdysozoa</taxon>
        <taxon>Nematoda</taxon>
        <taxon>Chromadorea</taxon>
        <taxon>Rhabditida</taxon>
        <taxon>Tylenchina</taxon>
        <taxon>Panagrolaimomorpha</taxon>
        <taxon>Panagrolaimoidea</taxon>
        <taxon>Panagrolaimidae</taxon>
        <taxon>Panagrellus</taxon>
    </lineage>
</organism>
<keyword evidence="4 8" id="KW-1133">Transmembrane helix</keyword>
<evidence type="ECO:0000256" key="1">
    <source>
        <dbReference type="ARBA" id="ARBA00004370"/>
    </source>
</evidence>
<keyword evidence="7" id="KW-0393">Immunoglobulin domain</keyword>
<evidence type="ECO:0000256" key="6">
    <source>
        <dbReference type="ARBA" id="ARBA00023157"/>
    </source>
</evidence>
<dbReference type="PRINTS" id="PR00213">
    <property type="entry name" value="MYELINP0"/>
</dbReference>
<evidence type="ECO:0000256" key="2">
    <source>
        <dbReference type="ARBA" id="ARBA00022692"/>
    </source>
</evidence>
<keyword evidence="6" id="KW-1015">Disulfide bond</keyword>
<dbReference type="GO" id="GO:0016020">
    <property type="term" value="C:membrane"/>
    <property type="evidence" value="ECO:0007669"/>
    <property type="project" value="UniProtKB-SubCell"/>
</dbReference>
<protein>
    <submittedName>
        <fullName evidence="10">EGF-like domain-containing protein</fullName>
    </submittedName>
</protein>
<evidence type="ECO:0000313" key="10">
    <source>
        <dbReference type="WBParaSite" id="Pan_g10416.t1"/>
    </source>
</evidence>
<evidence type="ECO:0000313" key="9">
    <source>
        <dbReference type="Proteomes" id="UP000492821"/>
    </source>
</evidence>
<evidence type="ECO:0000256" key="7">
    <source>
        <dbReference type="ARBA" id="ARBA00023319"/>
    </source>
</evidence>
<dbReference type="WBParaSite" id="Pan_g10416.t1">
    <property type="protein sequence ID" value="Pan_g10416.t1"/>
    <property type="gene ID" value="Pan_g10416"/>
</dbReference>
<name>A0A7E4ZPX9_PANRE</name>
<evidence type="ECO:0000256" key="4">
    <source>
        <dbReference type="ARBA" id="ARBA00022989"/>
    </source>
</evidence>
<evidence type="ECO:0000256" key="8">
    <source>
        <dbReference type="SAM" id="Phobius"/>
    </source>
</evidence>
<keyword evidence="9" id="KW-1185">Reference proteome</keyword>
<dbReference type="InterPro" id="IPR000920">
    <property type="entry name" value="Myelin_P0-rel"/>
</dbReference>
<keyword evidence="3" id="KW-0732">Signal</keyword>
<dbReference type="AlphaFoldDB" id="A0A7E4ZPX9"/>
<reference evidence="9" key="1">
    <citation type="journal article" date="2013" name="Genetics">
        <title>The draft genome and transcriptome of Panagrellus redivivus are shaped by the harsh demands of a free-living lifestyle.</title>
        <authorList>
            <person name="Srinivasan J."/>
            <person name="Dillman A.R."/>
            <person name="Macchietto M.G."/>
            <person name="Heikkinen L."/>
            <person name="Lakso M."/>
            <person name="Fracchia K.M."/>
            <person name="Antoshechkin I."/>
            <person name="Mortazavi A."/>
            <person name="Wong G."/>
            <person name="Sternberg P.W."/>
        </authorList>
    </citation>
    <scope>NUCLEOTIDE SEQUENCE [LARGE SCALE GENOMIC DNA]</scope>
    <source>
        <strain evidence="9">MT8872</strain>
    </source>
</reference>
<keyword evidence="5 8" id="KW-0472">Membrane</keyword>
<proteinExistence type="predicted"/>